<dbReference type="Pfam" id="PF03364">
    <property type="entry name" value="Polyketide_cyc"/>
    <property type="match status" value="1"/>
</dbReference>
<dbReference type="InterPro" id="IPR005031">
    <property type="entry name" value="COQ10_START"/>
</dbReference>
<dbReference type="InterPro" id="IPR023393">
    <property type="entry name" value="START-like_dom_sf"/>
</dbReference>
<evidence type="ECO:0000313" key="3">
    <source>
        <dbReference type="EMBL" id="RAL42018.1"/>
    </source>
</evidence>
<dbReference type="PANTHER" id="PTHR33824">
    <property type="entry name" value="POLYKETIDE CYCLASE/DEHYDRASE AND LIPID TRANSPORT SUPERFAMILY PROTEIN"/>
    <property type="match status" value="1"/>
</dbReference>
<evidence type="ECO:0000313" key="4">
    <source>
        <dbReference type="Proteomes" id="UP000249390"/>
    </source>
</evidence>
<reference evidence="3 4" key="1">
    <citation type="submission" date="2018-06" db="EMBL/GenBank/DDBJ databases">
        <title>The Genome of Cuscuta australis (Dodder) Provides Insight into the Evolution of Plant Parasitism.</title>
        <authorList>
            <person name="Liu H."/>
        </authorList>
    </citation>
    <scope>NUCLEOTIDE SEQUENCE [LARGE SCALE GENOMIC DNA]</scope>
    <source>
        <strain evidence="4">cv. Yunnan</strain>
        <tissue evidence="3">Vines</tissue>
    </source>
</reference>
<gene>
    <name evidence="3" type="ORF">DM860_018192</name>
</gene>
<name>A0A328DBZ2_9ASTE</name>
<comment type="caution">
    <text evidence="3">The sequence shown here is derived from an EMBL/GenBank/DDBJ whole genome shotgun (WGS) entry which is preliminary data.</text>
</comment>
<evidence type="ECO:0000256" key="1">
    <source>
        <dbReference type="SAM" id="MobiDB-lite"/>
    </source>
</evidence>
<accession>A0A328DBZ2</accession>
<feature type="region of interest" description="Disordered" evidence="1">
    <location>
        <begin position="1"/>
        <end position="20"/>
    </location>
</feature>
<dbReference type="Proteomes" id="UP000249390">
    <property type="component" value="Unassembled WGS sequence"/>
</dbReference>
<dbReference type="SUPFAM" id="SSF55961">
    <property type="entry name" value="Bet v1-like"/>
    <property type="match status" value="1"/>
</dbReference>
<organism evidence="3 4">
    <name type="scientific">Cuscuta australis</name>
    <dbReference type="NCBI Taxonomy" id="267555"/>
    <lineage>
        <taxon>Eukaryota</taxon>
        <taxon>Viridiplantae</taxon>
        <taxon>Streptophyta</taxon>
        <taxon>Embryophyta</taxon>
        <taxon>Tracheophyta</taxon>
        <taxon>Spermatophyta</taxon>
        <taxon>Magnoliopsida</taxon>
        <taxon>eudicotyledons</taxon>
        <taxon>Gunneridae</taxon>
        <taxon>Pentapetalae</taxon>
        <taxon>asterids</taxon>
        <taxon>lamiids</taxon>
        <taxon>Solanales</taxon>
        <taxon>Convolvulaceae</taxon>
        <taxon>Cuscuteae</taxon>
        <taxon>Cuscuta</taxon>
        <taxon>Cuscuta subgen. Grammica</taxon>
        <taxon>Cuscuta sect. Cleistogrammica</taxon>
    </lineage>
</organism>
<keyword evidence="4" id="KW-1185">Reference proteome</keyword>
<protein>
    <recommendedName>
        <fullName evidence="2">Coenzyme Q-binding protein COQ10 START domain-containing protein</fullName>
    </recommendedName>
</protein>
<dbReference type="AlphaFoldDB" id="A0A328DBZ2"/>
<dbReference type="EMBL" id="NQVE01000179">
    <property type="protein sequence ID" value="RAL42018.1"/>
    <property type="molecule type" value="Genomic_DNA"/>
</dbReference>
<dbReference type="PANTHER" id="PTHR33824:SF7">
    <property type="entry name" value="POLYKETIDE CYCLASE_DEHYDRASE AND LIPID TRANSPORT SUPERFAMILY PROTEIN"/>
    <property type="match status" value="1"/>
</dbReference>
<dbReference type="CDD" id="cd07817">
    <property type="entry name" value="SRPBCC_8"/>
    <property type="match status" value="1"/>
</dbReference>
<sequence length="232" mass="25688">MSATFAVVPLPTPTSSPNRAISSHHSIFPLSSGRIGNSTPISSSSFISVSHGFLCRKASRRSSPRHRPPFSPVMEWQDCTVKMDIDVSSSTAYKCYSDREAIPQWMPFISSVKILEDKPELSRWSLKYKAFGQDIEFSWLAHNMQPIPNKKIHWRSLEGLPNKGVVRFFPKGASSCTVELTVSYEVPSLLIPVASALRPFLESLLVRGLEGFANFAKGYTAGQPIDANAVEK</sequence>
<feature type="domain" description="Coenzyme Q-binding protein COQ10 START" evidence="2">
    <location>
        <begin position="85"/>
        <end position="203"/>
    </location>
</feature>
<dbReference type="InterPro" id="IPR047137">
    <property type="entry name" value="ORF3"/>
</dbReference>
<evidence type="ECO:0000259" key="2">
    <source>
        <dbReference type="Pfam" id="PF03364"/>
    </source>
</evidence>
<dbReference type="Gene3D" id="3.30.530.20">
    <property type="match status" value="1"/>
</dbReference>
<proteinExistence type="predicted"/>